<evidence type="ECO:0000256" key="1">
    <source>
        <dbReference type="SAM" id="MobiDB-lite"/>
    </source>
</evidence>
<reference evidence="2" key="1">
    <citation type="submission" date="2024-01" db="EMBL/GenBank/DDBJ databases">
        <authorList>
            <person name="Webb A."/>
        </authorList>
    </citation>
    <scope>NUCLEOTIDE SEQUENCE</scope>
    <source>
        <strain evidence="2">Pm1</strain>
    </source>
</reference>
<dbReference type="InterPro" id="IPR022185">
    <property type="entry name" value="DUF3712"/>
</dbReference>
<evidence type="ECO:0000313" key="2">
    <source>
        <dbReference type="EMBL" id="CAK7921140.1"/>
    </source>
</evidence>
<dbReference type="Pfam" id="PF12505">
    <property type="entry name" value="DUF3712"/>
    <property type="match status" value="1"/>
</dbReference>
<dbReference type="EMBL" id="CAKLBY020000053">
    <property type="protein sequence ID" value="CAK7921140.1"/>
    <property type="molecule type" value="Genomic_DNA"/>
</dbReference>
<gene>
    <name evidence="2" type="ORF">PM001_LOCUS7007</name>
</gene>
<accession>A0AAV1TJV4</accession>
<organism evidence="2 3">
    <name type="scientific">Peronospora matthiolae</name>
    <dbReference type="NCBI Taxonomy" id="2874970"/>
    <lineage>
        <taxon>Eukaryota</taxon>
        <taxon>Sar</taxon>
        <taxon>Stramenopiles</taxon>
        <taxon>Oomycota</taxon>
        <taxon>Peronosporomycetes</taxon>
        <taxon>Peronosporales</taxon>
        <taxon>Peronosporaceae</taxon>
        <taxon>Peronospora</taxon>
    </lineage>
</organism>
<sequence length="145" mass="16182">MRIQKRQAWGRRGAVSTSTGEQQSDHGSRRVVLNLYRSLVSTYSFSSTIDAAIFLIPYEHVATGFSDATLEIRDKKAFDHFAGDMIRLAQVQFEIGSTLTIHVQLLGAIVTWSVSDVPLRKKIMFKGMNGLQDMLIDQAGMENST</sequence>
<comment type="caution">
    <text evidence="2">The sequence shown here is derived from an EMBL/GenBank/DDBJ whole genome shotgun (WGS) entry which is preliminary data.</text>
</comment>
<dbReference type="Proteomes" id="UP001162060">
    <property type="component" value="Unassembled WGS sequence"/>
</dbReference>
<name>A0AAV1TJV4_9STRA</name>
<dbReference type="AlphaFoldDB" id="A0AAV1TJV4"/>
<protein>
    <submittedName>
        <fullName evidence="2">Uncharacterized protein</fullName>
    </submittedName>
</protein>
<proteinExistence type="predicted"/>
<feature type="region of interest" description="Disordered" evidence="1">
    <location>
        <begin position="1"/>
        <end position="24"/>
    </location>
</feature>
<evidence type="ECO:0000313" key="3">
    <source>
        <dbReference type="Proteomes" id="UP001162060"/>
    </source>
</evidence>